<keyword evidence="2" id="KW-1185">Reference proteome</keyword>
<evidence type="ECO:0000313" key="1">
    <source>
        <dbReference type="EMBL" id="KAF3527914.1"/>
    </source>
</evidence>
<name>A0ABQ7B6N9_BRACR</name>
<organism evidence="1 2">
    <name type="scientific">Brassica cretica</name>
    <name type="common">Mustard</name>
    <dbReference type="NCBI Taxonomy" id="69181"/>
    <lineage>
        <taxon>Eukaryota</taxon>
        <taxon>Viridiplantae</taxon>
        <taxon>Streptophyta</taxon>
        <taxon>Embryophyta</taxon>
        <taxon>Tracheophyta</taxon>
        <taxon>Spermatophyta</taxon>
        <taxon>Magnoliopsida</taxon>
        <taxon>eudicotyledons</taxon>
        <taxon>Gunneridae</taxon>
        <taxon>Pentapetalae</taxon>
        <taxon>rosids</taxon>
        <taxon>malvids</taxon>
        <taxon>Brassicales</taxon>
        <taxon>Brassicaceae</taxon>
        <taxon>Brassiceae</taxon>
        <taxon>Brassica</taxon>
    </lineage>
</organism>
<dbReference type="Proteomes" id="UP000266723">
    <property type="component" value="Unassembled WGS sequence"/>
</dbReference>
<dbReference type="EMBL" id="QGKV02001507">
    <property type="protein sequence ID" value="KAF3527914.1"/>
    <property type="molecule type" value="Genomic_DNA"/>
</dbReference>
<gene>
    <name evidence="1" type="ORF">DY000_02041916</name>
</gene>
<reference evidence="1 2" key="1">
    <citation type="journal article" date="2020" name="BMC Genomics">
        <title>Intraspecific diversification of the crop wild relative Brassica cretica Lam. using demographic model selection.</title>
        <authorList>
            <person name="Kioukis A."/>
            <person name="Michalopoulou V.A."/>
            <person name="Briers L."/>
            <person name="Pirintsos S."/>
            <person name="Studholme D.J."/>
            <person name="Pavlidis P."/>
            <person name="Sarris P.F."/>
        </authorList>
    </citation>
    <scope>NUCLEOTIDE SEQUENCE [LARGE SCALE GENOMIC DNA]</scope>
    <source>
        <strain evidence="2">cv. PFS-1207/04</strain>
    </source>
</reference>
<evidence type="ECO:0000313" key="2">
    <source>
        <dbReference type="Proteomes" id="UP000266723"/>
    </source>
</evidence>
<protein>
    <submittedName>
        <fullName evidence="1">Uncharacterized protein</fullName>
    </submittedName>
</protein>
<accession>A0ABQ7B6N9</accession>
<proteinExistence type="predicted"/>
<sequence>MSCSNKASTSFESLKLSSFEIWSYKSAICLTKSCWAAGGLLGSCPPLPRCFFSSFFASPFPPSPFFPSRSSRGLCHHGTRSGVVSLGTPEKRGGGENGFQELISVRNREGPLRVLRAVRVRDESHRPCQPRLLSSVAARSEPAPFRGKVLPVRGGYGLGGPVLDNPDH</sequence>
<comment type="caution">
    <text evidence="1">The sequence shown here is derived from an EMBL/GenBank/DDBJ whole genome shotgun (WGS) entry which is preliminary data.</text>
</comment>